<dbReference type="InterPro" id="IPR004294">
    <property type="entry name" value="Carotenoid_Oase"/>
</dbReference>
<name>A0A1J6KA66_NICAT</name>
<dbReference type="Gramene" id="OIT21880">
    <property type="protein sequence ID" value="OIT21880"/>
    <property type="gene ID" value="A4A49_36477"/>
</dbReference>
<dbReference type="STRING" id="49451.A0A1J6KA66"/>
<dbReference type="GeneID" id="109218321"/>
<evidence type="ECO:0000313" key="7">
    <source>
        <dbReference type="Proteomes" id="UP000187609"/>
    </source>
</evidence>
<dbReference type="Proteomes" id="UP000187609">
    <property type="component" value="Unassembled WGS sequence"/>
</dbReference>
<keyword evidence="3 6" id="KW-0223">Dioxygenase</keyword>
<keyword evidence="3 6" id="KW-0560">Oxidoreductase</keyword>
<reference evidence="6" key="1">
    <citation type="submission" date="2016-11" db="EMBL/GenBank/DDBJ databases">
        <title>The genome of Nicotiana attenuata.</title>
        <authorList>
            <person name="Xu S."/>
            <person name="Brockmoeller T."/>
            <person name="Gaquerel E."/>
            <person name="Navarro A."/>
            <person name="Kuhl H."/>
            <person name="Gase K."/>
            <person name="Ling Z."/>
            <person name="Zhou W."/>
            <person name="Kreitzer C."/>
            <person name="Stanke M."/>
            <person name="Tang H."/>
            <person name="Lyons E."/>
            <person name="Pandey P."/>
            <person name="Pandey S.P."/>
            <person name="Timmermann B."/>
            <person name="Baldwin I.T."/>
        </authorList>
    </citation>
    <scope>NUCLEOTIDE SEQUENCE [LARGE SCALE GENOMIC DNA]</scope>
    <source>
        <strain evidence="6">UT</strain>
    </source>
</reference>
<dbReference type="GO" id="GO:0045549">
    <property type="term" value="F:9-cis-epoxycarotenoid dioxygenase activity"/>
    <property type="evidence" value="ECO:0007669"/>
    <property type="project" value="TreeGrafter"/>
</dbReference>
<dbReference type="PANTHER" id="PTHR10543:SF37">
    <property type="entry name" value="CAROTENOID CLEAVAGE DIOXYGENASE 7, CHLOROPLASTIC"/>
    <property type="match status" value="1"/>
</dbReference>
<dbReference type="EMBL" id="MJEQ01004042">
    <property type="protein sequence ID" value="OIT21880.1"/>
    <property type="molecule type" value="Genomic_DNA"/>
</dbReference>
<organism evidence="6 7">
    <name type="scientific">Nicotiana attenuata</name>
    <name type="common">Coyote tobacco</name>
    <dbReference type="NCBI Taxonomy" id="49451"/>
    <lineage>
        <taxon>Eukaryota</taxon>
        <taxon>Viridiplantae</taxon>
        <taxon>Streptophyta</taxon>
        <taxon>Embryophyta</taxon>
        <taxon>Tracheophyta</taxon>
        <taxon>Spermatophyta</taxon>
        <taxon>Magnoliopsida</taxon>
        <taxon>eudicotyledons</taxon>
        <taxon>Gunneridae</taxon>
        <taxon>Pentapetalae</taxon>
        <taxon>asterids</taxon>
        <taxon>lamiids</taxon>
        <taxon>Solanales</taxon>
        <taxon>Solanaceae</taxon>
        <taxon>Nicotianoideae</taxon>
        <taxon>Nicotianeae</taxon>
        <taxon>Nicotiana</taxon>
    </lineage>
</organism>
<evidence type="ECO:0000256" key="5">
    <source>
        <dbReference type="PIRSR" id="PIRSR604294-1"/>
    </source>
</evidence>
<dbReference type="AlphaFoldDB" id="A0A1J6KA66"/>
<accession>A0A1J6KA66</accession>
<protein>
    <submittedName>
        <fullName evidence="6">Carotenoid cleavage dioxygenase 7, chloroplastic</fullName>
    </submittedName>
</protein>
<feature type="binding site" evidence="5">
    <location>
        <position position="270"/>
    </location>
    <ligand>
        <name>Fe cation</name>
        <dbReference type="ChEBI" id="CHEBI:24875"/>
        <note>catalytic</note>
    </ligand>
</feature>
<comment type="cofactor">
    <cofactor evidence="5">
        <name>Fe(2+)</name>
        <dbReference type="ChEBI" id="CHEBI:29033"/>
    </cofactor>
    <text evidence="5">Binds 1 Fe(2+) ion per subunit.</text>
</comment>
<dbReference type="OMA" id="MISALSX"/>
<keyword evidence="2 5" id="KW-0479">Metal-binding</keyword>
<dbReference type="Pfam" id="PF03055">
    <property type="entry name" value="RPE65"/>
    <property type="match status" value="1"/>
</dbReference>
<gene>
    <name evidence="6" type="primary">CCD7_1</name>
    <name evidence="6" type="ORF">A4A49_36477</name>
</gene>
<sequence length="311" mass="35194">MTAVCGLSPMISALSVNPSKATSPIYLVPRFPDDHKQTNNIVRRDWRKPIEIPRQMWVLHVGNAFEEKDENGNINIQIQASGCSYQWFNFQKMFGYDWQSGKLDPSMMNVEGGEEKLLPHLVQVSISLDTYGNCTKSSVNDLNPQWDKAADFPAMNPDYSGKKNEYVYAATSSGSRQALPHFPFDTVVKLNTADKSVHKWSAGRRRFIGEPIFIPRGTTEDDGYLLVVEYAVSTQRCYLVILDAQRIGEKNDVVARLEVPRHLNFPLGFHGFWAPSNTSNGNLPNFESKCKDSWSMLEENMVYLGNSKNSR</sequence>
<dbReference type="KEGG" id="nau:109218321"/>
<evidence type="ECO:0000313" key="6">
    <source>
        <dbReference type="EMBL" id="OIT21880.1"/>
    </source>
</evidence>
<comment type="caution">
    <text evidence="6">The sequence shown here is derived from an EMBL/GenBank/DDBJ whole genome shotgun (WGS) entry which is preliminary data.</text>
</comment>
<evidence type="ECO:0000256" key="1">
    <source>
        <dbReference type="ARBA" id="ARBA00006787"/>
    </source>
</evidence>
<dbReference type="SMR" id="A0A1J6KA66"/>
<dbReference type="PANTHER" id="PTHR10543">
    <property type="entry name" value="BETA-CAROTENE DIOXYGENASE"/>
    <property type="match status" value="1"/>
</dbReference>
<feature type="binding site" evidence="5">
    <location>
        <position position="60"/>
    </location>
    <ligand>
        <name>Fe cation</name>
        <dbReference type="ChEBI" id="CHEBI:24875"/>
        <note>catalytic</note>
    </ligand>
</feature>
<evidence type="ECO:0000256" key="2">
    <source>
        <dbReference type="ARBA" id="ARBA00022723"/>
    </source>
</evidence>
<dbReference type="GO" id="GO:0009570">
    <property type="term" value="C:chloroplast stroma"/>
    <property type="evidence" value="ECO:0007669"/>
    <property type="project" value="TreeGrafter"/>
</dbReference>
<keyword evidence="4 5" id="KW-0408">Iron</keyword>
<evidence type="ECO:0000256" key="3">
    <source>
        <dbReference type="ARBA" id="ARBA00022964"/>
    </source>
</evidence>
<evidence type="ECO:0000256" key="4">
    <source>
        <dbReference type="ARBA" id="ARBA00023004"/>
    </source>
</evidence>
<dbReference type="GO" id="GO:0016121">
    <property type="term" value="P:carotene catabolic process"/>
    <property type="evidence" value="ECO:0007669"/>
    <property type="project" value="TreeGrafter"/>
</dbReference>
<keyword evidence="7" id="KW-1185">Reference proteome</keyword>
<dbReference type="GO" id="GO:0046872">
    <property type="term" value="F:metal ion binding"/>
    <property type="evidence" value="ECO:0007669"/>
    <property type="project" value="UniProtKB-KW"/>
</dbReference>
<dbReference type="OrthoDB" id="1069523at2759"/>
<proteinExistence type="inferred from homology"/>
<comment type="similarity">
    <text evidence="1">Belongs to the carotenoid oxygenase family.</text>
</comment>